<evidence type="ECO:0000313" key="7">
    <source>
        <dbReference type="Proteomes" id="UP001055102"/>
    </source>
</evidence>
<evidence type="ECO:0000256" key="3">
    <source>
        <dbReference type="ARBA" id="ARBA00022989"/>
    </source>
</evidence>
<keyword evidence="1" id="KW-1003">Cell membrane</keyword>
<evidence type="ECO:0000256" key="2">
    <source>
        <dbReference type="ARBA" id="ARBA00022692"/>
    </source>
</evidence>
<keyword evidence="3 5" id="KW-1133">Transmembrane helix</keyword>
<keyword evidence="2 5" id="KW-0812">Transmembrane</keyword>
<dbReference type="InterPro" id="IPR012451">
    <property type="entry name" value="DUF1656"/>
</dbReference>
<dbReference type="RefSeq" id="WP_238277104.1">
    <property type="nucleotide sequence ID" value="NZ_BPQR01000053.1"/>
</dbReference>
<feature type="transmembrane region" description="Helical" evidence="5">
    <location>
        <begin position="15"/>
        <end position="33"/>
    </location>
</feature>
<keyword evidence="4 5" id="KW-0472">Membrane</keyword>
<reference evidence="6" key="2">
    <citation type="submission" date="2021-08" db="EMBL/GenBank/DDBJ databases">
        <authorList>
            <person name="Tani A."/>
            <person name="Ola A."/>
            <person name="Ogura Y."/>
            <person name="Katsura K."/>
            <person name="Hayashi T."/>
        </authorList>
    </citation>
    <scope>NUCLEOTIDE SEQUENCE</scope>
    <source>
        <strain evidence="6">LMG 23639</strain>
    </source>
</reference>
<evidence type="ECO:0000256" key="5">
    <source>
        <dbReference type="SAM" id="Phobius"/>
    </source>
</evidence>
<protein>
    <recommendedName>
        <fullName evidence="8">DUF1656 domain-containing protein</fullName>
    </recommendedName>
</protein>
<name>A0ABQ4SZ63_9HYPH</name>
<dbReference type="Pfam" id="PF07869">
    <property type="entry name" value="DUF1656"/>
    <property type="match status" value="1"/>
</dbReference>
<evidence type="ECO:0000256" key="1">
    <source>
        <dbReference type="ARBA" id="ARBA00022475"/>
    </source>
</evidence>
<organism evidence="6 7">
    <name type="scientific">Methylobacterium jeotgali</name>
    <dbReference type="NCBI Taxonomy" id="381630"/>
    <lineage>
        <taxon>Bacteria</taxon>
        <taxon>Pseudomonadati</taxon>
        <taxon>Pseudomonadota</taxon>
        <taxon>Alphaproteobacteria</taxon>
        <taxon>Hyphomicrobiales</taxon>
        <taxon>Methylobacteriaceae</taxon>
        <taxon>Methylobacterium</taxon>
    </lineage>
</organism>
<gene>
    <name evidence="6" type="ORF">AOPFMNJM_3098</name>
</gene>
<feature type="transmembrane region" description="Helical" evidence="5">
    <location>
        <begin position="45"/>
        <end position="63"/>
    </location>
</feature>
<dbReference type="EMBL" id="BPQR01000053">
    <property type="protein sequence ID" value="GJE07768.1"/>
    <property type="molecule type" value="Genomic_DNA"/>
</dbReference>
<evidence type="ECO:0000313" key="6">
    <source>
        <dbReference type="EMBL" id="GJE07768.1"/>
    </source>
</evidence>
<comment type="caution">
    <text evidence="6">The sequence shown here is derived from an EMBL/GenBank/DDBJ whole genome shotgun (WGS) entry which is preliminary data.</text>
</comment>
<evidence type="ECO:0008006" key="8">
    <source>
        <dbReference type="Google" id="ProtNLM"/>
    </source>
</evidence>
<dbReference type="Proteomes" id="UP001055102">
    <property type="component" value="Unassembled WGS sequence"/>
</dbReference>
<sequence length="64" mass="6958">MHRDIDIDGVLLSPFVAYAALAFAGLVLLRMLFARMPLARYVANPPLVEASLFVCLLALVIALT</sequence>
<proteinExistence type="predicted"/>
<evidence type="ECO:0000256" key="4">
    <source>
        <dbReference type="ARBA" id="ARBA00023136"/>
    </source>
</evidence>
<accession>A0ABQ4SZ63</accession>
<keyword evidence="7" id="KW-1185">Reference proteome</keyword>
<reference evidence="6" key="1">
    <citation type="journal article" date="2021" name="Front. Microbiol.">
        <title>Comprehensive Comparative Genomics and Phenotyping of Methylobacterium Species.</title>
        <authorList>
            <person name="Alessa O."/>
            <person name="Ogura Y."/>
            <person name="Fujitani Y."/>
            <person name="Takami H."/>
            <person name="Hayashi T."/>
            <person name="Sahin N."/>
            <person name="Tani A."/>
        </authorList>
    </citation>
    <scope>NUCLEOTIDE SEQUENCE</scope>
    <source>
        <strain evidence="6">LMG 23639</strain>
    </source>
</reference>